<sequence>MGFLMNDVVADGSGEISEEPANIVTATKLSKTLSHELLMIGKVFSQGTVKTAYDGASLSVSPGLKSSKVWVLACHAQALTVIERPGRSSQRPSTCFSRKAYPGLAQRSSDLD</sequence>
<dbReference type="Proteomes" id="UP000254937">
    <property type="component" value="Unassembled WGS sequence"/>
</dbReference>
<dbReference type="AlphaFoldDB" id="A0A370PUM7"/>
<evidence type="ECO:0000313" key="2">
    <source>
        <dbReference type="EMBL" id="RDK45850.1"/>
    </source>
</evidence>
<evidence type="ECO:0000313" key="3">
    <source>
        <dbReference type="Proteomes" id="UP000254937"/>
    </source>
</evidence>
<keyword evidence="3" id="KW-1185">Reference proteome</keyword>
<feature type="region of interest" description="Disordered" evidence="1">
    <location>
        <begin position="85"/>
        <end position="112"/>
    </location>
</feature>
<name>A0A370PUM7_ASPPH</name>
<gene>
    <name evidence="2" type="ORF">M752DRAFT_263444</name>
</gene>
<evidence type="ECO:0000256" key="1">
    <source>
        <dbReference type="SAM" id="MobiDB-lite"/>
    </source>
</evidence>
<accession>A0A370PUM7</accession>
<proteinExistence type="predicted"/>
<organism evidence="2 3">
    <name type="scientific">Aspergillus phoenicis ATCC 13157</name>
    <dbReference type="NCBI Taxonomy" id="1353007"/>
    <lineage>
        <taxon>Eukaryota</taxon>
        <taxon>Fungi</taxon>
        <taxon>Dikarya</taxon>
        <taxon>Ascomycota</taxon>
        <taxon>Pezizomycotina</taxon>
        <taxon>Eurotiomycetes</taxon>
        <taxon>Eurotiomycetidae</taxon>
        <taxon>Eurotiales</taxon>
        <taxon>Aspergillaceae</taxon>
        <taxon>Aspergillus</taxon>
    </lineage>
</organism>
<dbReference type="EMBL" id="KZ851847">
    <property type="protein sequence ID" value="RDK45850.1"/>
    <property type="molecule type" value="Genomic_DNA"/>
</dbReference>
<protein>
    <submittedName>
        <fullName evidence="2">Uncharacterized protein</fullName>
    </submittedName>
</protein>
<feature type="compositionally biased region" description="Polar residues" evidence="1">
    <location>
        <begin position="87"/>
        <end position="96"/>
    </location>
</feature>
<reference evidence="2 3" key="1">
    <citation type="submission" date="2018-07" db="EMBL/GenBank/DDBJ databases">
        <title>Section-level genome sequencing of Aspergillus section Nigri to investigate inter- and intra-species variation.</title>
        <authorList>
            <consortium name="DOE Joint Genome Institute"/>
            <person name="Vesth T.C."/>
            <person name="Nybo J.L."/>
            <person name="Theobald S."/>
            <person name="Frisvad J.C."/>
            <person name="Larsen T.O."/>
            <person name="Nielsen K.F."/>
            <person name="Hoof J.B."/>
            <person name="Brandl J."/>
            <person name="Salamov A."/>
            <person name="Riley R."/>
            <person name="Gladden J.M."/>
            <person name="Phatale P."/>
            <person name="Nielsen M.T."/>
            <person name="Lyhne E.K."/>
            <person name="Kogle M.E."/>
            <person name="Strasser K."/>
            <person name="McDonnell E."/>
            <person name="Barry K."/>
            <person name="Clum A."/>
            <person name="Chen C."/>
            <person name="Nolan M."/>
            <person name="Sandor L."/>
            <person name="Kuo A."/>
            <person name="Lipzen A."/>
            <person name="Hainaut M."/>
            <person name="Drula E."/>
            <person name="Tsang A."/>
            <person name="Magnuson J.K."/>
            <person name="Henrissat B."/>
            <person name="Wiebenga A."/>
            <person name="Simmons B.A."/>
            <person name="Makela M.R."/>
            <person name="De vries R.P."/>
            <person name="Grigoriev I.V."/>
            <person name="Mortensen U.H."/>
            <person name="Baker S.E."/>
            <person name="Andersen M.R."/>
        </authorList>
    </citation>
    <scope>NUCLEOTIDE SEQUENCE [LARGE SCALE GENOMIC DNA]</scope>
    <source>
        <strain evidence="2 3">ATCC 13157</strain>
    </source>
</reference>